<accession>A0ABR2H0U6</accession>
<organism evidence="1 2">
    <name type="scientific">Tritrichomonas musculus</name>
    <dbReference type="NCBI Taxonomy" id="1915356"/>
    <lineage>
        <taxon>Eukaryota</taxon>
        <taxon>Metamonada</taxon>
        <taxon>Parabasalia</taxon>
        <taxon>Tritrichomonadida</taxon>
        <taxon>Tritrichomonadidae</taxon>
        <taxon>Tritrichomonas</taxon>
    </lineage>
</organism>
<dbReference type="SUPFAM" id="SSF49785">
    <property type="entry name" value="Galactose-binding domain-like"/>
    <property type="match status" value="1"/>
</dbReference>
<comment type="caution">
    <text evidence="1">The sequence shown here is derived from an EMBL/GenBank/DDBJ whole genome shotgun (WGS) entry which is preliminary data.</text>
</comment>
<evidence type="ECO:0000313" key="2">
    <source>
        <dbReference type="Proteomes" id="UP001470230"/>
    </source>
</evidence>
<evidence type="ECO:0000313" key="1">
    <source>
        <dbReference type="EMBL" id="KAK8839481.1"/>
    </source>
</evidence>
<gene>
    <name evidence="1" type="ORF">M9Y10_031836</name>
</gene>
<evidence type="ECO:0008006" key="3">
    <source>
        <dbReference type="Google" id="ProtNLM"/>
    </source>
</evidence>
<dbReference type="Proteomes" id="UP001470230">
    <property type="component" value="Unassembled WGS sequence"/>
</dbReference>
<name>A0ABR2H0U6_9EUKA</name>
<proteinExistence type="predicted"/>
<dbReference type="InterPro" id="IPR008979">
    <property type="entry name" value="Galactose-bd-like_sf"/>
</dbReference>
<protein>
    <recommendedName>
        <fullName evidence="3">F5/8 type C domain-containing protein</fullName>
    </recommendedName>
</protein>
<sequence>MSIEKVQSSNKLLSVPYSSGREFCGIINYLKRNSNIYNELNITSSSLYQYDRRFSPFNVIEYDDIYAEFHTDDLANSWIRFELKNHKIVPKNYQIRTFALGRNTSHMKSWVLECSNMGNEWEILDAKNDCADLNGGNCMHAFPVNNPMNKEFKFARIRQTGPNWRGKNFLKVNSIEFFGFII</sequence>
<reference evidence="1 2" key="1">
    <citation type="submission" date="2024-04" db="EMBL/GenBank/DDBJ databases">
        <title>Tritrichomonas musculus Genome.</title>
        <authorList>
            <person name="Alves-Ferreira E."/>
            <person name="Grigg M."/>
            <person name="Lorenzi H."/>
            <person name="Galac M."/>
        </authorList>
    </citation>
    <scope>NUCLEOTIDE SEQUENCE [LARGE SCALE GENOMIC DNA]</scope>
    <source>
        <strain evidence="1 2">EAF2021</strain>
    </source>
</reference>
<dbReference type="EMBL" id="JAPFFF010000051">
    <property type="protein sequence ID" value="KAK8839481.1"/>
    <property type="molecule type" value="Genomic_DNA"/>
</dbReference>
<keyword evidence="2" id="KW-1185">Reference proteome</keyword>